<feature type="region of interest" description="Disordered" evidence="1">
    <location>
        <begin position="625"/>
        <end position="657"/>
    </location>
</feature>
<feature type="compositionally biased region" description="Low complexity" evidence="1">
    <location>
        <begin position="636"/>
        <end position="657"/>
    </location>
</feature>
<feature type="region of interest" description="Disordered" evidence="1">
    <location>
        <begin position="78"/>
        <end position="134"/>
    </location>
</feature>
<keyword evidence="3" id="KW-1185">Reference proteome</keyword>
<sequence>MKAVDDGEAHVTENEYSESGSEGDDTETQMQQRNAEDFDMPPIWRATRRDSLRTPHTVCRLSFGRPWPWDPLHATTHPYSFQARPSPRAASEEADPHNSADTPGPSPAKRRRVDASDGAAAGALSADDEEEVQVNEEDLDFIDDEPDARQEATLLAPLPDEDLGKLAELAARYEEAGAAYAASALLEDADTPEVTQEASLLAQDTVVGPWSRTRFATSCRDRCPLCLHELPETAAQLARRVRRLLMPSEQKKRGEPEQRQEYVEPGTWIILKNEHAGRLAFTVTPKISCALVDVDFDMSGHAATNPNPTPFSIIPHPTVPIPSVQLTGAALHQANKRACEDDALAARAESDALEAIFRTVNAAVPPETLAQLQARLATLKGGLKKYSKDRENREHVGRRFEGIEDWVGPSSKQFLPPGLLSSYKLATPLPRPCTPSPPPSTNETVDWGLTATPAAQSRRHAQLGGQSPAAGVVWSPCNGGRCETSTGISPGSSECLSCATSRSPTLRFPAFDLVTHTPKSPIHAAVSAASPTAAAAGARRPTGSAVPVTIRSAWDSGDESGEDDPDVSTPRPGRQALGLHGPLQSHLPTLAAMLEEQGRRRALPPQPYQPGVVLDKRGHFAIIPLSDKAAADDTDSTSSGSGSGSDSNSYSDVAKEE</sequence>
<dbReference type="AlphaFoldDB" id="A0AAD7D327"/>
<proteinExistence type="predicted"/>
<reference evidence="2" key="1">
    <citation type="submission" date="2023-03" db="EMBL/GenBank/DDBJ databases">
        <title>Massive genome expansion in bonnet fungi (Mycena s.s.) driven by repeated elements and novel gene families across ecological guilds.</title>
        <authorList>
            <consortium name="Lawrence Berkeley National Laboratory"/>
            <person name="Harder C.B."/>
            <person name="Miyauchi S."/>
            <person name="Viragh M."/>
            <person name="Kuo A."/>
            <person name="Thoen E."/>
            <person name="Andreopoulos B."/>
            <person name="Lu D."/>
            <person name="Skrede I."/>
            <person name="Drula E."/>
            <person name="Henrissat B."/>
            <person name="Morin E."/>
            <person name="Kohler A."/>
            <person name="Barry K."/>
            <person name="LaButti K."/>
            <person name="Morin E."/>
            <person name="Salamov A."/>
            <person name="Lipzen A."/>
            <person name="Mereny Z."/>
            <person name="Hegedus B."/>
            <person name="Baldrian P."/>
            <person name="Stursova M."/>
            <person name="Weitz H."/>
            <person name="Taylor A."/>
            <person name="Grigoriev I.V."/>
            <person name="Nagy L.G."/>
            <person name="Martin F."/>
            <person name="Kauserud H."/>
        </authorList>
    </citation>
    <scope>NUCLEOTIDE SEQUENCE</scope>
    <source>
        <strain evidence="2">CBHHK067</strain>
    </source>
</reference>
<accession>A0AAD7D327</accession>
<name>A0AAD7D327_MYCRO</name>
<comment type="caution">
    <text evidence="2">The sequence shown here is derived from an EMBL/GenBank/DDBJ whole genome shotgun (WGS) entry which is preliminary data.</text>
</comment>
<feature type="compositionally biased region" description="Basic and acidic residues" evidence="1">
    <location>
        <begin position="1"/>
        <end position="13"/>
    </location>
</feature>
<dbReference type="Proteomes" id="UP001221757">
    <property type="component" value="Unassembled WGS sequence"/>
</dbReference>
<evidence type="ECO:0000313" key="2">
    <source>
        <dbReference type="EMBL" id="KAJ7676107.1"/>
    </source>
</evidence>
<feature type="region of interest" description="Disordered" evidence="1">
    <location>
        <begin position="1"/>
        <end position="51"/>
    </location>
</feature>
<feature type="region of interest" description="Disordered" evidence="1">
    <location>
        <begin position="553"/>
        <end position="585"/>
    </location>
</feature>
<evidence type="ECO:0000313" key="3">
    <source>
        <dbReference type="Proteomes" id="UP001221757"/>
    </source>
</evidence>
<evidence type="ECO:0000256" key="1">
    <source>
        <dbReference type="SAM" id="MobiDB-lite"/>
    </source>
</evidence>
<dbReference type="EMBL" id="JARKIE010000146">
    <property type="protein sequence ID" value="KAJ7676107.1"/>
    <property type="molecule type" value="Genomic_DNA"/>
</dbReference>
<gene>
    <name evidence="2" type="ORF">B0H17DRAFT_1207504</name>
</gene>
<organism evidence="2 3">
    <name type="scientific">Mycena rosella</name>
    <name type="common">Pink bonnet</name>
    <name type="synonym">Agaricus rosellus</name>
    <dbReference type="NCBI Taxonomy" id="1033263"/>
    <lineage>
        <taxon>Eukaryota</taxon>
        <taxon>Fungi</taxon>
        <taxon>Dikarya</taxon>
        <taxon>Basidiomycota</taxon>
        <taxon>Agaricomycotina</taxon>
        <taxon>Agaricomycetes</taxon>
        <taxon>Agaricomycetidae</taxon>
        <taxon>Agaricales</taxon>
        <taxon>Marasmiineae</taxon>
        <taxon>Mycenaceae</taxon>
        <taxon>Mycena</taxon>
    </lineage>
</organism>
<feature type="compositionally biased region" description="Low complexity" evidence="1">
    <location>
        <begin position="116"/>
        <end position="125"/>
    </location>
</feature>
<feature type="compositionally biased region" description="Acidic residues" evidence="1">
    <location>
        <begin position="556"/>
        <end position="566"/>
    </location>
</feature>
<protein>
    <submittedName>
        <fullName evidence="2">Uncharacterized protein</fullName>
    </submittedName>
</protein>